<dbReference type="GeneTree" id="ENSGT00910000147245"/>
<dbReference type="OMA" id="DPMMHME"/>
<organism evidence="2 3">
    <name type="scientific">Rhinopithecus bieti</name>
    <name type="common">Black snub-nosed monkey</name>
    <name type="synonym">Pygathrix bieti</name>
    <dbReference type="NCBI Taxonomy" id="61621"/>
    <lineage>
        <taxon>Eukaryota</taxon>
        <taxon>Metazoa</taxon>
        <taxon>Chordata</taxon>
        <taxon>Craniata</taxon>
        <taxon>Vertebrata</taxon>
        <taxon>Euteleostomi</taxon>
        <taxon>Mammalia</taxon>
        <taxon>Eutheria</taxon>
        <taxon>Euarchontoglires</taxon>
        <taxon>Primates</taxon>
        <taxon>Haplorrhini</taxon>
        <taxon>Catarrhini</taxon>
        <taxon>Cercopithecidae</taxon>
        <taxon>Colobinae</taxon>
        <taxon>Rhinopithecus</taxon>
    </lineage>
</organism>
<reference evidence="2 3" key="1">
    <citation type="submission" date="2016-06" db="EMBL/GenBank/DDBJ databases">
        <title>Genome of Rhinopithecus bieti.</title>
        <authorList>
            <person name="Wu"/>
            <person name="C.-I. and Zhang"/>
            <person name="Y."/>
        </authorList>
    </citation>
    <scope>NUCLEOTIDE SEQUENCE</scope>
</reference>
<keyword evidence="3" id="KW-1185">Reference proteome</keyword>
<evidence type="ECO:0000256" key="1">
    <source>
        <dbReference type="SAM" id="MobiDB-lite"/>
    </source>
</evidence>
<dbReference type="Proteomes" id="UP000233180">
    <property type="component" value="Unassembled WGS sequence"/>
</dbReference>
<protein>
    <submittedName>
        <fullName evidence="2">Uncharacterized protein</fullName>
    </submittedName>
</protein>
<dbReference type="Ensembl" id="ENSRBIT00000016222.1">
    <property type="protein sequence ID" value="ENSRBIP00000003124.1"/>
    <property type="gene ID" value="ENSRBIG00000014862.1"/>
</dbReference>
<name>A0A2K6JVT1_RHIBE</name>
<evidence type="ECO:0000313" key="2">
    <source>
        <dbReference type="Ensembl" id="ENSRBIP00000003124.1"/>
    </source>
</evidence>
<dbReference type="AlphaFoldDB" id="A0A2K6JVT1"/>
<proteinExistence type="predicted"/>
<reference evidence="2" key="2">
    <citation type="submission" date="2025-08" db="UniProtKB">
        <authorList>
            <consortium name="Ensembl"/>
        </authorList>
    </citation>
    <scope>IDENTIFICATION</scope>
</reference>
<accession>A0A2K6JVT1</accession>
<evidence type="ECO:0000313" key="3">
    <source>
        <dbReference type="Proteomes" id="UP000233180"/>
    </source>
</evidence>
<sequence>VVGEGTRDPPGSSSRSKTSCGIKGRSRKVLEEDWRRTTDQMMHMEMGVNLHHLLWDMCMCKRTIIS</sequence>
<reference evidence="2" key="3">
    <citation type="submission" date="2025-09" db="UniProtKB">
        <authorList>
            <consortium name="Ensembl"/>
        </authorList>
    </citation>
    <scope>IDENTIFICATION</scope>
</reference>
<feature type="region of interest" description="Disordered" evidence="1">
    <location>
        <begin position="1"/>
        <end position="24"/>
    </location>
</feature>